<dbReference type="EMBL" id="CP123374">
    <property type="protein sequence ID" value="WHT96031.1"/>
    <property type="molecule type" value="Genomic_DNA"/>
</dbReference>
<evidence type="ECO:0000313" key="2">
    <source>
        <dbReference type="Proteomes" id="UP000682358"/>
    </source>
</evidence>
<gene>
    <name evidence="1" type="ORF">KOF27_22420</name>
</gene>
<name>A0AAJ6K5W6_PRORE</name>
<proteinExistence type="predicted"/>
<sequence length="274" mass="32582">MTTIPNNLALVPFNDRQYAAAKAILFVEDKMQKGQYQKRYPYACALIRFFTGNKGSITAKDLHSTLVLAFEDRREMPSKNRYLSALDTFIQSRGYICPLPLCDHHVRDFFPELDYRDRERQGRKIQSQVQVVSRARQKEQIKAEQQYQNRLAQAEIELAFITPSEFKSWYNRFNHDGIEEYDLIELLVNWTKRFNNLNLRKYFDFAPLWSALLDFNEDIDTRSYGEQLLDDYTIPNKLTRLKGVDDEWMECDVTRNWRQFGVNDAGWAHERNRH</sequence>
<keyword evidence="1" id="KW-0614">Plasmid</keyword>
<dbReference type="InterPro" id="IPR009713">
    <property type="entry name" value="Uncharacterised_PsiA"/>
</dbReference>
<dbReference type="Pfam" id="PF06952">
    <property type="entry name" value="PsiA"/>
    <property type="match status" value="1"/>
</dbReference>
<geneLocation type="plasmid" evidence="1 2">
    <name>p15628B_125</name>
</geneLocation>
<organism evidence="1 2">
    <name type="scientific">Providencia rettgeri</name>
    <dbReference type="NCBI Taxonomy" id="587"/>
    <lineage>
        <taxon>Bacteria</taxon>
        <taxon>Pseudomonadati</taxon>
        <taxon>Pseudomonadota</taxon>
        <taxon>Gammaproteobacteria</taxon>
        <taxon>Enterobacterales</taxon>
        <taxon>Morganellaceae</taxon>
        <taxon>Providencia</taxon>
    </lineage>
</organism>
<dbReference type="AlphaFoldDB" id="A0AAJ6K5W6"/>
<dbReference type="Proteomes" id="UP000682358">
    <property type="component" value="Plasmid p15628B_125"/>
</dbReference>
<protein>
    <submittedName>
        <fullName evidence="1">Plasmid SOS inhibition protein A</fullName>
    </submittedName>
</protein>
<reference evidence="1" key="1">
    <citation type="submission" date="2023-04" db="EMBL/GenBank/DDBJ databases">
        <title>Co-integrate Col3M blaNDM-1-harbouring plasmids in clinical Providencia rettgeri isolates from Argentina.</title>
        <authorList>
            <person name="de Belder D."/>
            <person name="Martino F."/>
            <person name="Tijet N."/>
            <person name="Melano R.G."/>
            <person name="Faccone D."/>
            <person name="de Mendieta J.M."/>
            <person name="Rapoport M."/>
            <person name="Albornoz E."/>
            <person name="Petroni A."/>
            <person name="Tuduri E."/>
            <person name="Derdoy L."/>
            <person name="Cogut S."/>
            <person name="Errecalde L."/>
            <person name="Pasteran F."/>
            <person name="Corso A."/>
            <person name="Gomez S.A."/>
        </authorList>
    </citation>
    <scope>NUCLEOTIDE SEQUENCE</scope>
    <source>
        <strain evidence="1">PreM15628</strain>
        <plasmid evidence="1">p15628B_125</plasmid>
    </source>
</reference>
<accession>A0AAJ6K5W6</accession>
<evidence type="ECO:0000313" key="1">
    <source>
        <dbReference type="EMBL" id="WHT96031.1"/>
    </source>
</evidence>